<dbReference type="Pfam" id="PF00512">
    <property type="entry name" value="HisKA"/>
    <property type="match status" value="1"/>
</dbReference>
<dbReference type="eggNOG" id="COG5002">
    <property type="taxonomic scope" value="Bacteria"/>
</dbReference>
<evidence type="ECO:0000313" key="12">
    <source>
        <dbReference type="Proteomes" id="UP000005707"/>
    </source>
</evidence>
<dbReference type="InterPro" id="IPR004358">
    <property type="entry name" value="Sig_transdc_His_kin-like_C"/>
</dbReference>
<dbReference type="SMART" id="SM00387">
    <property type="entry name" value="HATPase_c"/>
    <property type="match status" value="1"/>
</dbReference>
<dbReference type="InterPro" id="IPR036097">
    <property type="entry name" value="HisK_dim/P_sf"/>
</dbReference>
<dbReference type="CDD" id="cd00082">
    <property type="entry name" value="HisKA"/>
    <property type="match status" value="1"/>
</dbReference>
<dbReference type="FunFam" id="3.30.565.10:FF:000006">
    <property type="entry name" value="Sensor histidine kinase WalK"/>
    <property type="match status" value="1"/>
</dbReference>
<gene>
    <name evidence="11" type="ORF">HLPCO_002695</name>
</gene>
<evidence type="ECO:0000256" key="1">
    <source>
        <dbReference type="ARBA" id="ARBA00000085"/>
    </source>
</evidence>
<dbReference type="STRING" id="1033810.HLPCO_002695"/>
<feature type="domain" description="Histidine kinase" evidence="9">
    <location>
        <begin position="240"/>
        <end position="454"/>
    </location>
</feature>
<dbReference type="GO" id="GO:0005886">
    <property type="term" value="C:plasma membrane"/>
    <property type="evidence" value="ECO:0007669"/>
    <property type="project" value="TreeGrafter"/>
</dbReference>
<protein>
    <recommendedName>
        <fullName evidence="3">histidine kinase</fullName>
        <ecNumber evidence="3">2.7.13.3</ecNumber>
    </recommendedName>
</protein>
<dbReference type="SUPFAM" id="SSF47384">
    <property type="entry name" value="Homodimeric domain of signal transducing histidine kinase"/>
    <property type="match status" value="1"/>
</dbReference>
<dbReference type="GO" id="GO:0000155">
    <property type="term" value="F:phosphorelay sensor kinase activity"/>
    <property type="evidence" value="ECO:0007669"/>
    <property type="project" value="InterPro"/>
</dbReference>
<dbReference type="InterPro" id="IPR003594">
    <property type="entry name" value="HATPase_dom"/>
</dbReference>
<dbReference type="Gene3D" id="1.10.287.130">
    <property type="match status" value="1"/>
</dbReference>
<dbReference type="PROSITE" id="PS50885">
    <property type="entry name" value="HAMP"/>
    <property type="match status" value="1"/>
</dbReference>
<dbReference type="InterPro" id="IPR005467">
    <property type="entry name" value="His_kinase_dom"/>
</dbReference>
<dbReference type="SUPFAM" id="SSF158472">
    <property type="entry name" value="HAMP domain-like"/>
    <property type="match status" value="1"/>
</dbReference>
<feature type="domain" description="HAMP" evidence="10">
    <location>
        <begin position="179"/>
        <end position="232"/>
    </location>
</feature>
<dbReference type="EMBL" id="AFNU02000013">
    <property type="protein sequence ID" value="ERJ11255.1"/>
    <property type="molecule type" value="Genomic_DNA"/>
</dbReference>
<feature type="transmembrane region" description="Helical" evidence="8">
    <location>
        <begin position="7"/>
        <end position="30"/>
    </location>
</feature>
<name>F7PV20_9MOLU</name>
<dbReference type="GO" id="GO:0016036">
    <property type="term" value="P:cellular response to phosphate starvation"/>
    <property type="evidence" value="ECO:0007669"/>
    <property type="project" value="TreeGrafter"/>
</dbReference>
<dbReference type="InterPro" id="IPR036890">
    <property type="entry name" value="HATPase_C_sf"/>
</dbReference>
<evidence type="ECO:0000256" key="6">
    <source>
        <dbReference type="ARBA" id="ARBA00022777"/>
    </source>
</evidence>
<dbReference type="EC" id="2.7.13.3" evidence="3"/>
<evidence type="ECO:0000256" key="7">
    <source>
        <dbReference type="ARBA" id="ARBA00023012"/>
    </source>
</evidence>
<evidence type="ECO:0000259" key="9">
    <source>
        <dbReference type="PROSITE" id="PS50109"/>
    </source>
</evidence>
<dbReference type="CDD" id="cd06225">
    <property type="entry name" value="HAMP"/>
    <property type="match status" value="1"/>
</dbReference>
<keyword evidence="8" id="KW-0472">Membrane</keyword>
<sequence>MTLLNRITIVLAISALLLITLFFGVTNYIINASFNTYMSENLEKRDADLVDYIENTYQSNGSFSDDVLLNLSHQAMTNNITITIMGQDQTIIWKSSQGMIDGGMMGGMMGGPQKGQYIENSYTVDATNKPTLYVLIGQYESTLLSREDVKFRNSLNNGLIISAVLGIVLATSLGVFLAQNISKPIKNLKEATDRLRYGNLKERVTLDSNTREINDLKDSINYLASTLEEQEQLRKRLTSDVSHELRTPLHALQNQFEAMIDGVFEPTKERIETCNNEVFRLANLVKDLEKLTSLDQTDDKLNKERYPLSEIMLPVIHQFESVVKAKQITIQFEKVNNPDLHIDKDKMTQVMFNLLSNAYDFTEQGGKITVTTRQEQKDAVITVSDTGIGISEQDIKHIFERFYRVEQSRNRETGGAGLGLSIVNSIIQAHNGDINVYSKLNEGTIFTITLPIKHSK</sequence>
<dbReference type="Gene3D" id="6.10.340.10">
    <property type="match status" value="1"/>
</dbReference>
<keyword evidence="5 11" id="KW-0808">Transferase</keyword>
<dbReference type="AlphaFoldDB" id="F7PV20"/>
<dbReference type="PROSITE" id="PS50109">
    <property type="entry name" value="HIS_KIN"/>
    <property type="match status" value="1"/>
</dbReference>
<keyword evidence="8" id="KW-0812">Transmembrane</keyword>
<reference evidence="11 12" key="2">
    <citation type="journal article" date="2013" name="PLoS ONE">
        <title>INDIGO - INtegrated Data Warehouse of MIcrobial GenOmes with Examples from the Red Sea Extremophiles.</title>
        <authorList>
            <person name="Alam I."/>
            <person name="Antunes A."/>
            <person name="Kamau A.A."/>
            <person name="Ba Alawi W."/>
            <person name="Kalkatawi M."/>
            <person name="Stingl U."/>
            <person name="Bajic V.B."/>
        </authorList>
    </citation>
    <scope>NUCLEOTIDE SEQUENCE [LARGE SCALE GENOMIC DNA]</scope>
    <source>
        <strain evidence="11 12">SSD-17B</strain>
    </source>
</reference>
<dbReference type="PANTHER" id="PTHR45453:SF1">
    <property type="entry name" value="PHOSPHATE REGULON SENSOR PROTEIN PHOR"/>
    <property type="match status" value="1"/>
</dbReference>
<dbReference type="Gene3D" id="3.30.565.10">
    <property type="entry name" value="Histidine kinase-like ATPase, C-terminal domain"/>
    <property type="match status" value="1"/>
</dbReference>
<keyword evidence="6 11" id="KW-0418">Kinase</keyword>
<dbReference type="InParanoid" id="F7PV20"/>
<evidence type="ECO:0000256" key="5">
    <source>
        <dbReference type="ARBA" id="ARBA00022679"/>
    </source>
</evidence>
<comment type="subcellular location">
    <subcellularLocation>
        <location evidence="2">Membrane</location>
    </subcellularLocation>
</comment>
<evidence type="ECO:0000313" key="11">
    <source>
        <dbReference type="EMBL" id="ERJ11255.1"/>
    </source>
</evidence>
<feature type="transmembrane region" description="Helical" evidence="8">
    <location>
        <begin position="159"/>
        <end position="178"/>
    </location>
</feature>
<dbReference type="RefSeq" id="WP_008825572.1">
    <property type="nucleotide sequence ID" value="NZ_AFNU02000013.1"/>
</dbReference>
<evidence type="ECO:0000256" key="8">
    <source>
        <dbReference type="SAM" id="Phobius"/>
    </source>
</evidence>
<keyword evidence="7" id="KW-0902">Two-component regulatory system</keyword>
<organism evidence="11 12">
    <name type="scientific">Haloplasma contractile SSD-17B</name>
    <dbReference type="NCBI Taxonomy" id="1033810"/>
    <lineage>
        <taxon>Bacteria</taxon>
        <taxon>Bacillati</taxon>
        <taxon>Mycoplasmatota</taxon>
        <taxon>Mollicutes</taxon>
        <taxon>Haloplasmatales</taxon>
        <taxon>Haloplasmataceae</taxon>
        <taxon>Haloplasma</taxon>
    </lineage>
</organism>
<dbReference type="OrthoDB" id="9813151at2"/>
<dbReference type="FunCoup" id="F7PV20">
    <property type="interactions" value="66"/>
</dbReference>
<dbReference type="InterPro" id="IPR003660">
    <property type="entry name" value="HAMP_dom"/>
</dbReference>
<comment type="caution">
    <text evidence="11">The sequence shown here is derived from an EMBL/GenBank/DDBJ whole genome shotgun (WGS) entry which is preliminary data.</text>
</comment>
<dbReference type="SUPFAM" id="SSF55874">
    <property type="entry name" value="ATPase domain of HSP90 chaperone/DNA topoisomerase II/histidine kinase"/>
    <property type="match status" value="1"/>
</dbReference>
<dbReference type="GO" id="GO:0004721">
    <property type="term" value="F:phosphoprotein phosphatase activity"/>
    <property type="evidence" value="ECO:0007669"/>
    <property type="project" value="TreeGrafter"/>
</dbReference>
<dbReference type="Proteomes" id="UP000005707">
    <property type="component" value="Unassembled WGS sequence"/>
</dbReference>
<keyword evidence="8" id="KW-1133">Transmembrane helix</keyword>
<dbReference type="SMART" id="SM00304">
    <property type="entry name" value="HAMP"/>
    <property type="match status" value="1"/>
</dbReference>
<dbReference type="SMART" id="SM00388">
    <property type="entry name" value="HisKA"/>
    <property type="match status" value="1"/>
</dbReference>
<evidence type="ECO:0000256" key="3">
    <source>
        <dbReference type="ARBA" id="ARBA00012438"/>
    </source>
</evidence>
<evidence type="ECO:0000256" key="2">
    <source>
        <dbReference type="ARBA" id="ARBA00004370"/>
    </source>
</evidence>
<dbReference type="CDD" id="cd00075">
    <property type="entry name" value="HATPase"/>
    <property type="match status" value="1"/>
</dbReference>
<dbReference type="InterPro" id="IPR003661">
    <property type="entry name" value="HisK_dim/P_dom"/>
</dbReference>
<proteinExistence type="predicted"/>
<keyword evidence="12" id="KW-1185">Reference proteome</keyword>
<reference evidence="11 12" key="1">
    <citation type="journal article" date="2011" name="J. Bacteriol.">
        <title>Genome sequence of Haloplasma contractile, an unusual contractile bacterium from a deep-sea anoxic brine lake.</title>
        <authorList>
            <person name="Antunes A."/>
            <person name="Alam I."/>
            <person name="El Dorry H."/>
            <person name="Siam R."/>
            <person name="Robertson A."/>
            <person name="Bajic V.B."/>
            <person name="Stingl U."/>
        </authorList>
    </citation>
    <scope>NUCLEOTIDE SEQUENCE [LARGE SCALE GENOMIC DNA]</scope>
    <source>
        <strain evidence="11 12">SSD-17B</strain>
    </source>
</reference>
<dbReference type="InterPro" id="IPR050351">
    <property type="entry name" value="BphY/WalK/GraS-like"/>
</dbReference>
<comment type="catalytic activity">
    <reaction evidence="1">
        <text>ATP + protein L-histidine = ADP + protein N-phospho-L-histidine.</text>
        <dbReference type="EC" id="2.7.13.3"/>
    </reaction>
</comment>
<dbReference type="PANTHER" id="PTHR45453">
    <property type="entry name" value="PHOSPHATE REGULON SENSOR PROTEIN PHOR"/>
    <property type="match status" value="1"/>
</dbReference>
<dbReference type="Pfam" id="PF02518">
    <property type="entry name" value="HATPase_c"/>
    <property type="match status" value="1"/>
</dbReference>
<accession>F7PV20</accession>
<evidence type="ECO:0000259" key="10">
    <source>
        <dbReference type="PROSITE" id="PS50885"/>
    </source>
</evidence>
<evidence type="ECO:0000256" key="4">
    <source>
        <dbReference type="ARBA" id="ARBA00022553"/>
    </source>
</evidence>
<dbReference type="Pfam" id="PF00672">
    <property type="entry name" value="HAMP"/>
    <property type="match status" value="1"/>
</dbReference>
<dbReference type="PRINTS" id="PR00344">
    <property type="entry name" value="BCTRLSENSOR"/>
</dbReference>
<keyword evidence="4" id="KW-0597">Phosphoprotein</keyword>